<feature type="region of interest" description="Disordered" evidence="5">
    <location>
        <begin position="30"/>
        <end position="70"/>
    </location>
</feature>
<dbReference type="SUPFAM" id="SSF52540">
    <property type="entry name" value="P-loop containing nucleoside triphosphate hydrolases"/>
    <property type="match status" value="1"/>
</dbReference>
<feature type="compositionally biased region" description="Polar residues" evidence="5">
    <location>
        <begin position="287"/>
        <end position="297"/>
    </location>
</feature>
<accession>A0A194UW19</accession>
<gene>
    <name evidence="7" type="ORF">VP1G_03294</name>
</gene>
<dbReference type="GO" id="GO:0016887">
    <property type="term" value="F:ATP hydrolysis activity"/>
    <property type="evidence" value="ECO:0007669"/>
    <property type="project" value="InterPro"/>
</dbReference>
<dbReference type="PANTHER" id="PTHR45644">
    <property type="entry name" value="AAA ATPASE, PUTATIVE (AFU_ORTHOLOGUE AFUA_2G12920)-RELATED-RELATED"/>
    <property type="match status" value="1"/>
</dbReference>
<evidence type="ECO:0000313" key="7">
    <source>
        <dbReference type="EMBL" id="KUI55858.1"/>
    </source>
</evidence>
<name>A0A194UW19_CYTMA</name>
<keyword evidence="3" id="KW-0496">Mitochondrion</keyword>
<proteinExistence type="predicted"/>
<keyword evidence="8" id="KW-1185">Reference proteome</keyword>
<comment type="subcellular location">
    <subcellularLocation>
        <location evidence="1">Mitochondrion outer membrane</location>
        <topology evidence="1">Single-pass membrane protein</topology>
    </subcellularLocation>
</comment>
<dbReference type="InterPro" id="IPR003593">
    <property type="entry name" value="AAA+_ATPase"/>
</dbReference>
<protein>
    <submittedName>
        <fullName evidence="7">Protein MSP1</fullName>
    </submittedName>
</protein>
<dbReference type="Proteomes" id="UP000078576">
    <property type="component" value="Unassembled WGS sequence"/>
</dbReference>
<dbReference type="GO" id="GO:0005741">
    <property type="term" value="C:mitochondrial outer membrane"/>
    <property type="evidence" value="ECO:0007669"/>
    <property type="project" value="UniProtKB-SubCell"/>
</dbReference>
<evidence type="ECO:0000256" key="4">
    <source>
        <dbReference type="ARBA" id="ARBA00022840"/>
    </source>
</evidence>
<dbReference type="InterPro" id="IPR003959">
    <property type="entry name" value="ATPase_AAA_core"/>
</dbReference>
<evidence type="ECO:0000256" key="5">
    <source>
        <dbReference type="SAM" id="MobiDB-lite"/>
    </source>
</evidence>
<dbReference type="AlphaFoldDB" id="A0A194UW19"/>
<dbReference type="EMBL" id="KN714684">
    <property type="protein sequence ID" value="KUI55858.1"/>
    <property type="molecule type" value="Genomic_DNA"/>
</dbReference>
<evidence type="ECO:0000256" key="3">
    <source>
        <dbReference type="ARBA" id="ARBA00022787"/>
    </source>
</evidence>
<dbReference type="InterPro" id="IPR027417">
    <property type="entry name" value="P-loop_NTPase"/>
</dbReference>
<reference evidence="8" key="1">
    <citation type="submission" date="2014-12" db="EMBL/GenBank/DDBJ databases">
        <title>Genome Sequence of Valsa Canker Pathogens Uncovers a Specific Adaption of Colonization on Woody Bark.</title>
        <authorList>
            <person name="Yin Z."/>
            <person name="Liu H."/>
            <person name="Gao X."/>
            <person name="Li Z."/>
            <person name="Song N."/>
            <person name="Ke X."/>
            <person name="Dai Q."/>
            <person name="Wu Y."/>
            <person name="Sun Y."/>
            <person name="Xu J.-R."/>
            <person name="Kang Z.K."/>
            <person name="Wang L."/>
            <person name="Huang L."/>
        </authorList>
    </citation>
    <scope>NUCLEOTIDE SEQUENCE [LARGE SCALE GENOMIC DNA]</scope>
    <source>
        <strain evidence="8">SXYL134</strain>
    </source>
</reference>
<dbReference type="InterPro" id="IPR041569">
    <property type="entry name" value="AAA_lid_3"/>
</dbReference>
<keyword evidence="4" id="KW-0067">ATP-binding</keyword>
<dbReference type="OrthoDB" id="39734at2759"/>
<dbReference type="Pfam" id="PF00004">
    <property type="entry name" value="AAA"/>
    <property type="match status" value="1"/>
</dbReference>
<evidence type="ECO:0000259" key="6">
    <source>
        <dbReference type="SMART" id="SM00382"/>
    </source>
</evidence>
<dbReference type="Pfam" id="PF17862">
    <property type="entry name" value="AAA_lid_3"/>
    <property type="match status" value="1"/>
</dbReference>
<keyword evidence="3" id="KW-0472">Membrane</keyword>
<dbReference type="STRING" id="694573.A0A194UW19"/>
<sequence length="1018" mass="112293">MPSPNNDLMNNLRLLLNSGETSQFFDVYRYGEPRSPSLTGEEPDGPGKDPEGAAGQDNLQADVERDSDRTDDDVLAIGNASWNFFEDGYAAGHHPAEQFFHDVFSTACWDEVSVEDAWSPLLEDVQAWSKSTEEISDQMPNSFAYIQRRSKVMVSAARQYAESLVNEALSAAAGQSQDVERLITGEERPKSSIDGAERRTSISDLENIARCLFETFTLLRRDNEQLYATSADVRRATTYVLREGIPYRPYLGLRFNDALSEALLTVRCDLQAPRTRKTSRRLPGSDQGPSNKPSHFASTGPRMFPFPFPPPDPQEVEARAEQPKAPFTILIFPDISGVSCPREAVRDLAAGLMADVVHITSTSLARMLEYPTPKADGDHQGDSNPPTNPISMLRFRVAEYSGRIPRAELTDQESRSREHLPSIIPNWLSGRSAQGTTVEKTNEMAKLATLLNMIRNFHERREEDEKRRPLVIHLHDINALSMDKVIGATFVESLGLFVEDLRSEGRHVALIGTSSNARASRQYDQALQDLVGAGHRVIVLNTTPTPLVLGALSSMDEHDAVMENAENIAQALWSLQAEHSNNSMSVSPKELSSMLAELNSIEGMGKNIQNFSLVERIATTSAGLLRDGRHDLDSLRSAASEAIDLITRREAMNIAVASNDSPDMEPSSQRMPTFMVVPQMSQDSDDGASEEQLLSGLIKAEDIRTTFDDIHAPKATIDSIRLLTELSLLRPEEFSYGVLATERIRGCLLYGPPGTGKTLLAKAVAKESGANVLEVSAASIHNRYFGVSEKLIRTLFSLAKKEDLSPLIIFMDEADSLLGSRDIEGDSQGWKRTIVNQFLREMDGLETSSAFVMMATNRPFDLDEALLRRLPRKLLIDLPLEADRAAILRIHLKGEELDGTVSIDEIARRTPLYSGSDLKNLCVAAAMSAVKEEFEAARDAVSGVVKAPGRRRILSIRHFEDALAQISASVSENMPSLRAIKKFDDKYGDAGAKRQRRGVIGFGGLSEVTDANVPRVRA</sequence>
<feature type="region of interest" description="Disordered" evidence="5">
    <location>
        <begin position="274"/>
        <end position="306"/>
    </location>
</feature>
<keyword evidence="3" id="KW-1000">Mitochondrion outer membrane</keyword>
<keyword evidence="2" id="KW-0547">Nucleotide-binding</keyword>
<dbReference type="GO" id="GO:0005524">
    <property type="term" value="F:ATP binding"/>
    <property type="evidence" value="ECO:0007669"/>
    <property type="project" value="UniProtKB-KW"/>
</dbReference>
<evidence type="ECO:0000256" key="1">
    <source>
        <dbReference type="ARBA" id="ARBA00004572"/>
    </source>
</evidence>
<evidence type="ECO:0000256" key="2">
    <source>
        <dbReference type="ARBA" id="ARBA00022741"/>
    </source>
</evidence>
<dbReference type="Gene3D" id="1.10.8.60">
    <property type="match status" value="1"/>
</dbReference>
<organism evidence="7 8">
    <name type="scientific">Cytospora mali</name>
    <name type="common">Apple Valsa canker fungus</name>
    <name type="synonym">Valsa mali</name>
    <dbReference type="NCBI Taxonomy" id="578113"/>
    <lineage>
        <taxon>Eukaryota</taxon>
        <taxon>Fungi</taxon>
        <taxon>Dikarya</taxon>
        <taxon>Ascomycota</taxon>
        <taxon>Pezizomycotina</taxon>
        <taxon>Sordariomycetes</taxon>
        <taxon>Sordariomycetidae</taxon>
        <taxon>Diaporthales</taxon>
        <taxon>Cytosporaceae</taxon>
        <taxon>Cytospora</taxon>
    </lineage>
</organism>
<dbReference type="SMART" id="SM00382">
    <property type="entry name" value="AAA"/>
    <property type="match status" value="1"/>
</dbReference>
<dbReference type="InterPro" id="IPR051701">
    <property type="entry name" value="Mito_OM_Translocase_MSP1"/>
</dbReference>
<feature type="domain" description="AAA+ ATPase" evidence="6">
    <location>
        <begin position="743"/>
        <end position="880"/>
    </location>
</feature>
<dbReference type="PANTHER" id="PTHR45644:SF56">
    <property type="entry name" value="AAA ATPASE, PUTATIVE (AFU_ORTHOLOGUE AFUA_2G12920)-RELATED"/>
    <property type="match status" value="1"/>
</dbReference>
<evidence type="ECO:0000313" key="8">
    <source>
        <dbReference type="Proteomes" id="UP000078576"/>
    </source>
</evidence>
<dbReference type="Gene3D" id="3.40.50.300">
    <property type="entry name" value="P-loop containing nucleotide triphosphate hydrolases"/>
    <property type="match status" value="1"/>
</dbReference>